<protein>
    <recommendedName>
        <fullName evidence="11">Histidinol-phosphate aminotransferase</fullName>
        <ecNumber evidence="11">2.6.1.9</ecNumber>
    </recommendedName>
    <alternativeName>
        <fullName evidence="11">Imidazole acetol-phosphate transaminase</fullName>
    </alternativeName>
</protein>
<dbReference type="InterPro" id="IPR005861">
    <property type="entry name" value="HisP_aminotrans"/>
</dbReference>
<evidence type="ECO:0000256" key="11">
    <source>
        <dbReference type="HAMAP-Rule" id="MF_01023"/>
    </source>
</evidence>
<dbReference type="GO" id="GO:0030170">
    <property type="term" value="F:pyridoxal phosphate binding"/>
    <property type="evidence" value="ECO:0007669"/>
    <property type="project" value="InterPro"/>
</dbReference>
<dbReference type="EMBL" id="SORI01000006">
    <property type="protein sequence ID" value="TDY61159.1"/>
    <property type="molecule type" value="Genomic_DNA"/>
</dbReference>
<dbReference type="GO" id="GO:0004400">
    <property type="term" value="F:histidinol-phosphate transaminase activity"/>
    <property type="evidence" value="ECO:0007669"/>
    <property type="project" value="UniProtKB-UniRule"/>
</dbReference>
<dbReference type="InterPro" id="IPR050106">
    <property type="entry name" value="HistidinolP_aminotransfase"/>
</dbReference>
<dbReference type="InterPro" id="IPR001917">
    <property type="entry name" value="Aminotrans_II_pyridoxalP_BS"/>
</dbReference>
<dbReference type="CDD" id="cd00609">
    <property type="entry name" value="AAT_like"/>
    <property type="match status" value="1"/>
</dbReference>
<gene>
    <name evidence="11" type="primary">hisC</name>
    <name evidence="13" type="ORF">C8D99_10611</name>
</gene>
<keyword evidence="7 11" id="KW-0808">Transferase</keyword>
<organism evidence="13 14">
    <name type="scientific">Aminivibrio pyruvatiphilus</name>
    <dbReference type="NCBI Taxonomy" id="1005740"/>
    <lineage>
        <taxon>Bacteria</taxon>
        <taxon>Thermotogati</taxon>
        <taxon>Synergistota</taxon>
        <taxon>Synergistia</taxon>
        <taxon>Synergistales</taxon>
        <taxon>Aminobacteriaceae</taxon>
        <taxon>Aminivibrio</taxon>
    </lineage>
</organism>
<dbReference type="UniPathway" id="UPA00031">
    <property type="reaction ID" value="UER00012"/>
</dbReference>
<dbReference type="InterPro" id="IPR004839">
    <property type="entry name" value="Aminotransferase_I/II_large"/>
</dbReference>
<evidence type="ECO:0000256" key="5">
    <source>
        <dbReference type="ARBA" id="ARBA00022576"/>
    </source>
</evidence>
<evidence type="ECO:0000256" key="9">
    <source>
        <dbReference type="ARBA" id="ARBA00023102"/>
    </source>
</evidence>
<feature type="domain" description="Aminotransferase class I/classII large" evidence="12">
    <location>
        <begin position="33"/>
        <end position="359"/>
    </location>
</feature>
<reference evidence="13 14" key="1">
    <citation type="submission" date="2019-03" db="EMBL/GenBank/DDBJ databases">
        <title>Genomic Encyclopedia of Type Strains, Phase IV (KMG-IV): sequencing the most valuable type-strain genomes for metagenomic binning, comparative biology and taxonomic classification.</title>
        <authorList>
            <person name="Goeker M."/>
        </authorList>
    </citation>
    <scope>NUCLEOTIDE SEQUENCE [LARGE SCALE GENOMIC DNA]</scope>
    <source>
        <strain evidence="13 14">DSM 25964</strain>
    </source>
</reference>
<dbReference type="InterPro" id="IPR015421">
    <property type="entry name" value="PyrdxlP-dep_Trfase_major"/>
</dbReference>
<evidence type="ECO:0000256" key="8">
    <source>
        <dbReference type="ARBA" id="ARBA00022898"/>
    </source>
</evidence>
<comment type="caution">
    <text evidence="13">The sequence shown here is derived from an EMBL/GenBank/DDBJ whole genome shotgun (WGS) entry which is preliminary data.</text>
</comment>
<dbReference type="EC" id="2.6.1.9" evidence="11"/>
<dbReference type="RefSeq" id="WP_133957215.1">
    <property type="nucleotide sequence ID" value="NZ_SORI01000006.1"/>
</dbReference>
<evidence type="ECO:0000256" key="7">
    <source>
        <dbReference type="ARBA" id="ARBA00022679"/>
    </source>
</evidence>
<comment type="cofactor">
    <cofactor evidence="1 11">
        <name>pyridoxal 5'-phosphate</name>
        <dbReference type="ChEBI" id="CHEBI:597326"/>
    </cofactor>
</comment>
<evidence type="ECO:0000313" key="14">
    <source>
        <dbReference type="Proteomes" id="UP000295066"/>
    </source>
</evidence>
<keyword evidence="9 11" id="KW-0368">Histidine biosynthesis</keyword>
<evidence type="ECO:0000256" key="3">
    <source>
        <dbReference type="ARBA" id="ARBA00007970"/>
    </source>
</evidence>
<keyword evidence="6 11" id="KW-0028">Amino-acid biosynthesis</keyword>
<evidence type="ECO:0000256" key="4">
    <source>
        <dbReference type="ARBA" id="ARBA00011738"/>
    </source>
</evidence>
<dbReference type="PANTHER" id="PTHR43643:SF6">
    <property type="entry name" value="HISTIDINOL-PHOSPHATE AMINOTRANSFERASE"/>
    <property type="match status" value="1"/>
</dbReference>
<evidence type="ECO:0000256" key="2">
    <source>
        <dbReference type="ARBA" id="ARBA00005011"/>
    </source>
</evidence>
<comment type="similarity">
    <text evidence="3 11">Belongs to the class-II pyridoxal-phosphate-dependent aminotransferase family. Histidinol-phosphate aminotransferase subfamily.</text>
</comment>
<dbReference type="PROSITE" id="PS00599">
    <property type="entry name" value="AA_TRANSFER_CLASS_2"/>
    <property type="match status" value="1"/>
</dbReference>
<evidence type="ECO:0000259" key="12">
    <source>
        <dbReference type="Pfam" id="PF00155"/>
    </source>
</evidence>
<keyword evidence="8 11" id="KW-0663">Pyridoxal phosphate</keyword>
<evidence type="ECO:0000256" key="10">
    <source>
        <dbReference type="ARBA" id="ARBA00047481"/>
    </source>
</evidence>
<evidence type="ECO:0000313" key="13">
    <source>
        <dbReference type="EMBL" id="TDY61159.1"/>
    </source>
</evidence>
<evidence type="ECO:0000256" key="1">
    <source>
        <dbReference type="ARBA" id="ARBA00001933"/>
    </source>
</evidence>
<dbReference type="Pfam" id="PF00155">
    <property type="entry name" value="Aminotran_1_2"/>
    <property type="match status" value="1"/>
</dbReference>
<feature type="modified residue" description="N6-(pyridoxal phosphate)lysine" evidence="11">
    <location>
        <position position="225"/>
    </location>
</feature>
<dbReference type="AlphaFoldDB" id="A0A4R8M6Y1"/>
<dbReference type="GO" id="GO:0000105">
    <property type="term" value="P:L-histidine biosynthetic process"/>
    <property type="evidence" value="ECO:0007669"/>
    <property type="project" value="UniProtKB-UniRule"/>
</dbReference>
<evidence type="ECO:0000256" key="6">
    <source>
        <dbReference type="ARBA" id="ARBA00022605"/>
    </source>
</evidence>
<proteinExistence type="inferred from homology"/>
<dbReference type="Gene3D" id="3.90.1150.10">
    <property type="entry name" value="Aspartate Aminotransferase, domain 1"/>
    <property type="match status" value="1"/>
</dbReference>
<dbReference type="InterPro" id="IPR015424">
    <property type="entry name" value="PyrdxlP-dep_Trfase"/>
</dbReference>
<dbReference type="OrthoDB" id="9813612at2"/>
<dbReference type="PANTHER" id="PTHR43643">
    <property type="entry name" value="HISTIDINOL-PHOSPHATE AMINOTRANSFERASE 2"/>
    <property type="match status" value="1"/>
</dbReference>
<comment type="catalytic activity">
    <reaction evidence="10 11">
        <text>L-histidinol phosphate + 2-oxoglutarate = 3-(imidazol-4-yl)-2-oxopropyl phosphate + L-glutamate</text>
        <dbReference type="Rhea" id="RHEA:23744"/>
        <dbReference type="ChEBI" id="CHEBI:16810"/>
        <dbReference type="ChEBI" id="CHEBI:29985"/>
        <dbReference type="ChEBI" id="CHEBI:57766"/>
        <dbReference type="ChEBI" id="CHEBI:57980"/>
        <dbReference type="EC" id="2.6.1.9"/>
    </reaction>
</comment>
<dbReference type="Proteomes" id="UP000295066">
    <property type="component" value="Unassembled WGS sequence"/>
</dbReference>
<dbReference type="NCBIfam" id="TIGR01141">
    <property type="entry name" value="hisC"/>
    <property type="match status" value="1"/>
</dbReference>
<dbReference type="Gene3D" id="3.40.640.10">
    <property type="entry name" value="Type I PLP-dependent aspartate aminotransferase-like (Major domain)"/>
    <property type="match status" value="1"/>
</dbReference>
<dbReference type="HAMAP" id="MF_01023">
    <property type="entry name" value="HisC_aminotrans_2"/>
    <property type="match status" value="1"/>
</dbReference>
<comment type="pathway">
    <text evidence="2 11">Amino-acid biosynthesis; L-histidine biosynthesis; L-histidine from 5-phospho-alpha-D-ribose 1-diphosphate: step 7/9.</text>
</comment>
<comment type="subunit">
    <text evidence="4 11">Homodimer.</text>
</comment>
<sequence length="371" mass="40646">MIPGVRKAVLSASPYAPGKTVEEVRRELGLERIVKLGSNENPWGPFPAARAAMAEEIGRLNTYPDVSFRELKGLIARQSGLGPEWVALSHGAEGMLQTMGKVFLDPGDEVVLPKGTYGLYREISLVMGAVLREIPLGEDFSMDLEEMRKAITGKTKLVWLNNPNNPTGLALHPEKVEDFVRCLPEGTWVVLDEAYGEFAAQGRLPRTKALLEERRNLVAVRTFSKAWGLAGARIGYALARPELVTVIDTVSEPFNANRTAIAGASAALREDVEAFRKALDAIVSERERVSLALEAMGLRVLPSSTNFIFFTLPLDASEVSRMLLEKGVIVRPCGGWGFPRSIRVTVGTAEENSFFLEALGQVLAERKGERE</sequence>
<keyword evidence="14" id="KW-1185">Reference proteome</keyword>
<dbReference type="InterPro" id="IPR015422">
    <property type="entry name" value="PyrdxlP-dep_Trfase_small"/>
</dbReference>
<keyword evidence="5 11" id="KW-0032">Aminotransferase</keyword>
<name>A0A4R8M6Y1_9BACT</name>
<accession>A0A4R8M6Y1</accession>
<dbReference type="SUPFAM" id="SSF53383">
    <property type="entry name" value="PLP-dependent transferases"/>
    <property type="match status" value="1"/>
</dbReference>